<dbReference type="PANTHER" id="PTHR30160:SF1">
    <property type="entry name" value="LIPOPOLYSACCHARIDE 1,2-N-ACETYLGLUCOSAMINETRANSFERASE-RELATED"/>
    <property type="match status" value="1"/>
</dbReference>
<evidence type="ECO:0000313" key="3">
    <source>
        <dbReference type="EMBL" id="MBT1702860.1"/>
    </source>
</evidence>
<keyword evidence="2" id="KW-0808">Transferase</keyword>
<organism evidence="3 4">
    <name type="scientific">Chryseosolibacter indicus</name>
    <dbReference type="NCBI Taxonomy" id="2782351"/>
    <lineage>
        <taxon>Bacteria</taxon>
        <taxon>Pseudomonadati</taxon>
        <taxon>Bacteroidota</taxon>
        <taxon>Cytophagia</taxon>
        <taxon>Cytophagales</taxon>
        <taxon>Chryseotaleaceae</taxon>
        <taxon>Chryseosolibacter</taxon>
    </lineage>
</organism>
<dbReference type="InterPro" id="IPR051199">
    <property type="entry name" value="LPS_LOS_Heptosyltrfase"/>
</dbReference>
<dbReference type="Gene3D" id="3.40.50.2000">
    <property type="entry name" value="Glycogen Phosphorylase B"/>
    <property type="match status" value="2"/>
</dbReference>
<dbReference type="RefSeq" id="WP_254152830.1">
    <property type="nucleotide sequence ID" value="NZ_JAHESD010000009.1"/>
</dbReference>
<dbReference type="InterPro" id="IPR002201">
    <property type="entry name" value="Glyco_trans_9"/>
</dbReference>
<gene>
    <name evidence="3" type="ORF">KK060_06195</name>
</gene>
<dbReference type="SUPFAM" id="SSF53756">
    <property type="entry name" value="UDP-Glycosyltransferase/glycogen phosphorylase"/>
    <property type="match status" value="1"/>
</dbReference>
<evidence type="ECO:0000256" key="1">
    <source>
        <dbReference type="ARBA" id="ARBA00022676"/>
    </source>
</evidence>
<accession>A0ABS5VPT4</accession>
<dbReference type="CDD" id="cd03789">
    <property type="entry name" value="GT9_LPS_heptosyltransferase"/>
    <property type="match status" value="1"/>
</dbReference>
<evidence type="ECO:0000313" key="4">
    <source>
        <dbReference type="Proteomes" id="UP000772618"/>
    </source>
</evidence>
<protein>
    <submittedName>
        <fullName evidence="3">Glycosyltransferase family 9 protein</fullName>
    </submittedName>
</protein>
<proteinExistence type="predicted"/>
<dbReference type="PANTHER" id="PTHR30160">
    <property type="entry name" value="TETRAACYLDISACCHARIDE 4'-KINASE-RELATED"/>
    <property type="match status" value="1"/>
</dbReference>
<sequence length="375" mass="42677">MNYPGYVKDVKKIAVLRANALGDFVVTLPALHALRATYPYAEIVLLGKPWHQEFLVRGRTPIDRVIIVPVKKGIRNEEDRAEDTNDVKAFFERMRKEQFDIAISFQGYGISANPFLKQLGAKLTVGSWTKEAERVDRFIQYYYYQPEVLRYLEIVKLIGAVTHETEPRLSVLESDKNEIREIMSYLGGKPYVLINPVANDNRRMWPWENYIRLADSLRQDGIEVLFTGSEADRMIADTIINGMQHQAINACGVSIGGLAALASSASLMVSPDTGPLHVAQAVQCPTVGIYWAPNAINWAPLNRRIHRPVISWKMECPYCGIIPNDPYPFEPSSTTCRHEISFVRDITVDQVYRAAEELLQTSMDKKVRQKEFVYH</sequence>
<dbReference type="Pfam" id="PF01075">
    <property type="entry name" value="Glyco_transf_9"/>
    <property type="match status" value="1"/>
</dbReference>
<keyword evidence="4" id="KW-1185">Reference proteome</keyword>
<reference evidence="3 4" key="1">
    <citation type="submission" date="2021-05" db="EMBL/GenBank/DDBJ databases">
        <title>A Polyphasic approach of four new species of the genus Ohtaekwangia: Ohtaekwangia histidinii sp. nov., Ohtaekwangia cretensis sp. nov., Ohtaekwangia indiensis sp. nov., Ohtaekwangia reichenbachii sp. nov. from diverse environment.</title>
        <authorList>
            <person name="Octaviana S."/>
        </authorList>
    </citation>
    <scope>NUCLEOTIDE SEQUENCE [LARGE SCALE GENOMIC DNA]</scope>
    <source>
        <strain evidence="3 4">PWU20</strain>
    </source>
</reference>
<dbReference type="EMBL" id="JAHESD010000009">
    <property type="protein sequence ID" value="MBT1702860.1"/>
    <property type="molecule type" value="Genomic_DNA"/>
</dbReference>
<comment type="caution">
    <text evidence="3">The sequence shown here is derived from an EMBL/GenBank/DDBJ whole genome shotgun (WGS) entry which is preliminary data.</text>
</comment>
<keyword evidence="1" id="KW-0328">Glycosyltransferase</keyword>
<dbReference type="Proteomes" id="UP000772618">
    <property type="component" value="Unassembled WGS sequence"/>
</dbReference>
<name>A0ABS5VPT4_9BACT</name>
<evidence type="ECO:0000256" key="2">
    <source>
        <dbReference type="ARBA" id="ARBA00022679"/>
    </source>
</evidence>